<dbReference type="SUPFAM" id="SSF46785">
    <property type="entry name" value="Winged helix' DNA-binding domain"/>
    <property type="match status" value="1"/>
</dbReference>
<gene>
    <name evidence="6" type="ORF">GCM10009850_014950</name>
</gene>
<dbReference type="InterPro" id="IPR036388">
    <property type="entry name" value="WH-like_DNA-bd_sf"/>
</dbReference>
<feature type="domain" description="HTH hxlR-type" evidence="5">
    <location>
        <begin position="12"/>
        <end position="109"/>
    </location>
</feature>
<evidence type="ECO:0000256" key="4">
    <source>
        <dbReference type="SAM" id="MobiDB-lite"/>
    </source>
</evidence>
<dbReference type="PANTHER" id="PTHR33204">
    <property type="entry name" value="TRANSCRIPTIONAL REGULATOR, MARR FAMILY"/>
    <property type="match status" value="1"/>
</dbReference>
<dbReference type="EMBL" id="BAAAQX010000003">
    <property type="protein sequence ID" value="GAA2206037.1"/>
    <property type="molecule type" value="Genomic_DNA"/>
</dbReference>
<evidence type="ECO:0000259" key="5">
    <source>
        <dbReference type="PROSITE" id="PS51118"/>
    </source>
</evidence>
<dbReference type="Pfam" id="PF01638">
    <property type="entry name" value="HxlR"/>
    <property type="match status" value="1"/>
</dbReference>
<dbReference type="SUPFAM" id="SSF52833">
    <property type="entry name" value="Thioredoxin-like"/>
    <property type="match status" value="1"/>
</dbReference>
<keyword evidence="2" id="KW-0238">DNA-binding</keyword>
<accession>A0ABN3C9J8</accession>
<protein>
    <recommendedName>
        <fullName evidence="5">HTH hxlR-type domain-containing protein</fullName>
    </recommendedName>
</protein>
<dbReference type="Proteomes" id="UP001499843">
    <property type="component" value="Unassembled WGS sequence"/>
</dbReference>
<dbReference type="RefSeq" id="WP_344471889.1">
    <property type="nucleotide sequence ID" value="NZ_BAAAQX010000003.1"/>
</dbReference>
<dbReference type="PANTHER" id="PTHR33204:SF18">
    <property type="entry name" value="TRANSCRIPTIONAL REGULATORY PROTEIN"/>
    <property type="match status" value="1"/>
</dbReference>
<dbReference type="InterPro" id="IPR036390">
    <property type="entry name" value="WH_DNA-bd_sf"/>
</dbReference>
<evidence type="ECO:0000313" key="6">
    <source>
        <dbReference type="EMBL" id="GAA2206037.1"/>
    </source>
</evidence>
<dbReference type="Pfam" id="PF00578">
    <property type="entry name" value="AhpC-TSA"/>
    <property type="match status" value="1"/>
</dbReference>
<dbReference type="Gene3D" id="1.10.10.10">
    <property type="entry name" value="Winged helix-like DNA-binding domain superfamily/Winged helix DNA-binding domain"/>
    <property type="match status" value="1"/>
</dbReference>
<reference evidence="7" key="1">
    <citation type="journal article" date="2019" name="Int. J. Syst. Evol. Microbiol.">
        <title>The Global Catalogue of Microorganisms (GCM) 10K type strain sequencing project: providing services to taxonomists for standard genome sequencing and annotation.</title>
        <authorList>
            <consortium name="The Broad Institute Genomics Platform"/>
            <consortium name="The Broad Institute Genome Sequencing Center for Infectious Disease"/>
            <person name="Wu L."/>
            <person name="Ma J."/>
        </authorList>
    </citation>
    <scope>NUCLEOTIDE SEQUENCE [LARGE SCALE GENOMIC DNA]</scope>
    <source>
        <strain evidence="7">JCM 16114</strain>
    </source>
</reference>
<feature type="compositionally biased region" description="Polar residues" evidence="4">
    <location>
        <begin position="208"/>
        <end position="218"/>
    </location>
</feature>
<comment type="caution">
    <text evidence="6">The sequence shown here is derived from an EMBL/GenBank/DDBJ whole genome shotgun (WGS) entry which is preliminary data.</text>
</comment>
<keyword evidence="7" id="KW-1185">Reference proteome</keyword>
<dbReference type="PROSITE" id="PS51118">
    <property type="entry name" value="HTH_HXLR"/>
    <property type="match status" value="1"/>
</dbReference>
<sequence length="372" mass="39908">MVRELREQDVQCSIAQAASVIGDWWSLLIVREVTRGHRRFDDLLRELGISRKVLTERLKHLVEHGVLRRDAYQSRPVRHEYLLTETGWALAPTLVSMQDWADRWLLGDGSATGMPRAEGTEVARVHALLGTTLPSPLLLPATLTSATTGPPPPATPDTPSPTTCTAGPPTPQSTTPPATLDTTQPATLDTAPRPTLDTAPPAALGATPSATLGATQPATLDTAPPLHLDVVADARATILFTYPSTGPATSLPPDWDQVPGASGCTLENRLFRGRHPDLTAAGITVHGISTQRPDQQAAFAAAESIPFPLLSDVDLRLTAALRLPTFRAGQDLKLKRLILVIDRARTIRHVVFPVLDIPAAITEATEAAHTLR</sequence>
<evidence type="ECO:0000256" key="1">
    <source>
        <dbReference type="ARBA" id="ARBA00023015"/>
    </source>
</evidence>
<name>A0ABN3C9J8_9ACTN</name>
<dbReference type="Gene3D" id="3.40.30.10">
    <property type="entry name" value="Glutaredoxin"/>
    <property type="match status" value="1"/>
</dbReference>
<dbReference type="InterPro" id="IPR036249">
    <property type="entry name" value="Thioredoxin-like_sf"/>
</dbReference>
<evidence type="ECO:0000313" key="7">
    <source>
        <dbReference type="Proteomes" id="UP001499843"/>
    </source>
</evidence>
<proteinExistence type="predicted"/>
<evidence type="ECO:0000256" key="3">
    <source>
        <dbReference type="ARBA" id="ARBA00023163"/>
    </source>
</evidence>
<keyword evidence="1" id="KW-0805">Transcription regulation</keyword>
<feature type="region of interest" description="Disordered" evidence="4">
    <location>
        <begin position="141"/>
        <end position="218"/>
    </location>
</feature>
<evidence type="ECO:0000256" key="2">
    <source>
        <dbReference type="ARBA" id="ARBA00023125"/>
    </source>
</evidence>
<dbReference type="InterPro" id="IPR002577">
    <property type="entry name" value="HTH_HxlR"/>
</dbReference>
<feature type="compositionally biased region" description="Low complexity" evidence="4">
    <location>
        <begin position="160"/>
        <end position="179"/>
    </location>
</feature>
<organism evidence="6 7">
    <name type="scientific">Nonomuraea monospora</name>
    <dbReference type="NCBI Taxonomy" id="568818"/>
    <lineage>
        <taxon>Bacteria</taxon>
        <taxon>Bacillati</taxon>
        <taxon>Actinomycetota</taxon>
        <taxon>Actinomycetes</taxon>
        <taxon>Streptosporangiales</taxon>
        <taxon>Streptosporangiaceae</taxon>
        <taxon>Nonomuraea</taxon>
    </lineage>
</organism>
<feature type="compositionally biased region" description="Pro residues" evidence="4">
    <location>
        <begin position="149"/>
        <end position="159"/>
    </location>
</feature>
<dbReference type="InterPro" id="IPR000866">
    <property type="entry name" value="AhpC/TSA"/>
</dbReference>
<keyword evidence="3" id="KW-0804">Transcription</keyword>